<keyword evidence="2" id="KW-0479">Metal-binding</keyword>
<evidence type="ECO:0000313" key="7">
    <source>
        <dbReference type="EnsemblFungi" id="PTTG_09583-t43_1-p1"/>
    </source>
</evidence>
<evidence type="ECO:0000313" key="6">
    <source>
        <dbReference type="EMBL" id="OAV88600.1"/>
    </source>
</evidence>
<reference evidence="7" key="4">
    <citation type="submission" date="2025-05" db="UniProtKB">
        <authorList>
            <consortium name="EnsemblFungi"/>
        </authorList>
    </citation>
    <scope>IDENTIFICATION</scope>
    <source>
        <strain evidence="7">isolate 1-1 / race 1 (BBBD)</strain>
    </source>
</reference>
<evidence type="ECO:0000313" key="8">
    <source>
        <dbReference type="Proteomes" id="UP000005240"/>
    </source>
</evidence>
<evidence type="ECO:0000256" key="4">
    <source>
        <dbReference type="ARBA" id="ARBA00022833"/>
    </source>
</evidence>
<evidence type="ECO:0000256" key="2">
    <source>
        <dbReference type="ARBA" id="ARBA00022723"/>
    </source>
</evidence>
<dbReference type="GO" id="GO:0008270">
    <property type="term" value="F:zinc ion binding"/>
    <property type="evidence" value="ECO:0007669"/>
    <property type="project" value="UniProtKB-KW"/>
</dbReference>
<dbReference type="InterPro" id="IPR052035">
    <property type="entry name" value="ZnF_BED_domain_contain"/>
</dbReference>
<dbReference type="AlphaFoldDB" id="A0A0C4F8S9"/>
<reference evidence="7 8" key="3">
    <citation type="journal article" date="2017" name="G3 (Bethesda)">
        <title>Comparative analysis highlights variable genome content of wheat rusts and divergence of the mating loci.</title>
        <authorList>
            <person name="Cuomo C.A."/>
            <person name="Bakkeren G."/>
            <person name="Khalil H.B."/>
            <person name="Panwar V."/>
            <person name="Joly D."/>
            <person name="Linning R."/>
            <person name="Sakthikumar S."/>
            <person name="Song X."/>
            <person name="Adiconis X."/>
            <person name="Fan L."/>
            <person name="Goldberg J.M."/>
            <person name="Levin J.Z."/>
            <person name="Young S."/>
            <person name="Zeng Q."/>
            <person name="Anikster Y."/>
            <person name="Bruce M."/>
            <person name="Wang M."/>
            <person name="Yin C."/>
            <person name="McCallum B."/>
            <person name="Szabo L.J."/>
            <person name="Hulbert S."/>
            <person name="Chen X."/>
            <person name="Fellers J.P."/>
        </authorList>
    </citation>
    <scope>NUCLEOTIDE SEQUENCE</scope>
    <source>
        <strain evidence="7">isolate 1-1 / race 1 (BBBD)</strain>
        <strain evidence="8">Isolate 1-1 / race 1 (BBBD)</strain>
    </source>
</reference>
<protein>
    <submittedName>
        <fullName evidence="6 7">Uncharacterized protein</fullName>
    </submittedName>
</protein>
<dbReference type="EMBL" id="ADAS02000165">
    <property type="protein sequence ID" value="OAV88600.1"/>
    <property type="molecule type" value="Genomic_DNA"/>
</dbReference>
<evidence type="ECO:0000256" key="5">
    <source>
        <dbReference type="ARBA" id="ARBA00023242"/>
    </source>
</evidence>
<keyword evidence="3" id="KW-0863">Zinc-finger</keyword>
<reference evidence="6" key="1">
    <citation type="submission" date="2009-11" db="EMBL/GenBank/DDBJ databases">
        <authorList>
            <consortium name="The Broad Institute Genome Sequencing Platform"/>
            <person name="Ward D."/>
            <person name="Feldgarden M."/>
            <person name="Earl A."/>
            <person name="Young S.K."/>
            <person name="Zeng Q."/>
            <person name="Koehrsen M."/>
            <person name="Alvarado L."/>
            <person name="Berlin A."/>
            <person name="Bochicchio J."/>
            <person name="Borenstein D."/>
            <person name="Chapman S.B."/>
            <person name="Chen Z."/>
            <person name="Engels R."/>
            <person name="Freedman E."/>
            <person name="Gellesch M."/>
            <person name="Goldberg J."/>
            <person name="Griggs A."/>
            <person name="Gujja S."/>
            <person name="Heilman E."/>
            <person name="Heiman D."/>
            <person name="Hepburn T."/>
            <person name="Howarth C."/>
            <person name="Jen D."/>
            <person name="Larson L."/>
            <person name="Lewis B."/>
            <person name="Mehta T."/>
            <person name="Park D."/>
            <person name="Pearson M."/>
            <person name="Roberts A."/>
            <person name="Saif S."/>
            <person name="Shea T."/>
            <person name="Shenoy N."/>
            <person name="Sisk P."/>
            <person name="Stolte C."/>
            <person name="Sykes S."/>
            <person name="Thomson T."/>
            <person name="Walk T."/>
            <person name="White J."/>
            <person name="Yandava C."/>
            <person name="Izard J."/>
            <person name="Baranova O.V."/>
            <person name="Blanton J.M."/>
            <person name="Tanner A.C."/>
            <person name="Dewhirst F.E."/>
            <person name="Haas B."/>
            <person name="Nusbaum C."/>
            <person name="Birren B."/>
        </authorList>
    </citation>
    <scope>NUCLEOTIDE SEQUENCE [LARGE SCALE GENOMIC DNA]</scope>
    <source>
        <strain evidence="6">1-1 BBBD Race 1</strain>
    </source>
</reference>
<dbReference type="OrthoDB" id="2496852at2759"/>
<evidence type="ECO:0000256" key="3">
    <source>
        <dbReference type="ARBA" id="ARBA00022771"/>
    </source>
</evidence>
<evidence type="ECO:0000256" key="1">
    <source>
        <dbReference type="ARBA" id="ARBA00004123"/>
    </source>
</evidence>
<comment type="subcellular location">
    <subcellularLocation>
        <location evidence="1">Nucleus</location>
    </subcellularLocation>
</comment>
<keyword evidence="5" id="KW-0539">Nucleus</keyword>
<dbReference type="PANTHER" id="PTHR46481">
    <property type="entry name" value="ZINC FINGER BED DOMAIN-CONTAINING PROTEIN 4"/>
    <property type="match status" value="1"/>
</dbReference>
<accession>A0A0C4F8S9</accession>
<sequence>MQTNFEHHHSILKTTVFEDLKTLPPGKAKELALRFFPVLGRVLEEDKAGLAPEVKPAPTPISNSVDLAQDNNKDWQSDYGNTNEISDEKPAAAVNKNQANSLAKTGSQGQHTKALKLKEFLSRLDVVIKQITQLAGQHTNFDQVAGEMNIKVAPLIASYGIRWNIKYQSYRKAIDVREVIDCLLKEDQGQNQPGNFEDAFFLPCDWKEINNLNRELEVFVNLTLQMEGDQPTSAHLLPKYLELKDQLSKKLSGSNKGDTLYPMFHAMLQRVIKYLDKAMACETLLIYL</sequence>
<reference evidence="6" key="2">
    <citation type="submission" date="2016-05" db="EMBL/GenBank/DDBJ databases">
        <title>Comparative analysis highlights variable genome content of wheat rusts and divergence of the mating loci.</title>
        <authorList>
            <person name="Cuomo C.A."/>
            <person name="Bakkeren G."/>
            <person name="Szabo L."/>
            <person name="Khalil H."/>
            <person name="Joly D."/>
            <person name="Goldberg J."/>
            <person name="Young S."/>
            <person name="Zeng Q."/>
            <person name="Fellers J."/>
        </authorList>
    </citation>
    <scope>NUCLEOTIDE SEQUENCE [LARGE SCALE GENOMIC DNA]</scope>
    <source>
        <strain evidence="6">1-1 BBBD Race 1</strain>
    </source>
</reference>
<dbReference type="VEuPathDB" id="FungiDB:PTTG_09583"/>
<name>A0A0C4F8S9_PUCT1</name>
<keyword evidence="8" id="KW-1185">Reference proteome</keyword>
<dbReference type="STRING" id="630390.A0A0C4F8S9"/>
<dbReference type="Proteomes" id="UP000005240">
    <property type="component" value="Unassembled WGS sequence"/>
</dbReference>
<organism evidence="6">
    <name type="scientific">Puccinia triticina (isolate 1-1 / race 1 (BBBD))</name>
    <name type="common">Brown leaf rust fungus</name>
    <dbReference type="NCBI Taxonomy" id="630390"/>
    <lineage>
        <taxon>Eukaryota</taxon>
        <taxon>Fungi</taxon>
        <taxon>Dikarya</taxon>
        <taxon>Basidiomycota</taxon>
        <taxon>Pucciniomycotina</taxon>
        <taxon>Pucciniomycetes</taxon>
        <taxon>Pucciniales</taxon>
        <taxon>Pucciniaceae</taxon>
        <taxon>Puccinia</taxon>
    </lineage>
</organism>
<proteinExistence type="predicted"/>
<dbReference type="GO" id="GO:0005634">
    <property type="term" value="C:nucleus"/>
    <property type="evidence" value="ECO:0007669"/>
    <property type="project" value="UniProtKB-SubCell"/>
</dbReference>
<keyword evidence="4" id="KW-0862">Zinc</keyword>
<dbReference type="EnsemblFungi" id="PTTG_09583-t43_1">
    <property type="protein sequence ID" value="PTTG_09583-t43_1-p1"/>
    <property type="gene ID" value="PTTG_09583"/>
</dbReference>
<dbReference type="PANTHER" id="PTHR46481:SF10">
    <property type="entry name" value="ZINC FINGER BED DOMAIN-CONTAINING PROTEIN 39"/>
    <property type="match status" value="1"/>
</dbReference>
<gene>
    <name evidence="6" type="ORF">PTTG_09583</name>
</gene>